<gene>
    <name evidence="2" type="ORF">Agub_g14580</name>
</gene>
<accession>A0AAD3E464</accession>
<proteinExistence type="predicted"/>
<dbReference type="AlphaFoldDB" id="A0AAD3E464"/>
<dbReference type="Pfam" id="PF01963">
    <property type="entry name" value="TraB_PrgY_gumN"/>
    <property type="match status" value="1"/>
</dbReference>
<evidence type="ECO:0000313" key="3">
    <source>
        <dbReference type="Proteomes" id="UP001054857"/>
    </source>
</evidence>
<feature type="region of interest" description="Disordered" evidence="1">
    <location>
        <begin position="1"/>
        <end position="28"/>
    </location>
</feature>
<sequence>MSLAAGGGGGDGSGSSGNPGGGSGSAAGSGGGDGGFLTAVARSVSLGGQSALLLRVLLALLANRTAGALGVPGGGEFAAAHAAAEEVGAQVVLGDRPVEITLSRAWEALSLRRRAALCWELLRGAVGPQREALSEELVERLKSDDAVSAAFRELSTRYPELVPPLITERDLYLAWSMKRSKAVNGANRVVGVVGRGHLRGVVYALLRDEGGAGLRFSDLVDGRNNRSHRRAQTAQGVARLGVELAIGTAAYLAWQSFT</sequence>
<evidence type="ECO:0000313" key="2">
    <source>
        <dbReference type="EMBL" id="GFR52058.1"/>
    </source>
</evidence>
<dbReference type="Proteomes" id="UP001054857">
    <property type="component" value="Unassembled WGS sequence"/>
</dbReference>
<dbReference type="InterPro" id="IPR002816">
    <property type="entry name" value="TraB/PrgY/GumN_fam"/>
</dbReference>
<dbReference type="InterPro" id="IPR046345">
    <property type="entry name" value="TraB_PrgY-like"/>
</dbReference>
<evidence type="ECO:0008006" key="4">
    <source>
        <dbReference type="Google" id="ProtNLM"/>
    </source>
</evidence>
<dbReference type="PANTHER" id="PTHR21530">
    <property type="entry name" value="PHEROMONE SHUTDOWN PROTEIN"/>
    <property type="match status" value="1"/>
</dbReference>
<comment type="caution">
    <text evidence="2">The sequence shown here is derived from an EMBL/GenBank/DDBJ whole genome shotgun (WGS) entry which is preliminary data.</text>
</comment>
<dbReference type="PANTHER" id="PTHR21530:SF0">
    <property type="entry name" value="TRAB FAMILY PROTEIN"/>
    <property type="match status" value="1"/>
</dbReference>
<keyword evidence="3" id="KW-1185">Reference proteome</keyword>
<dbReference type="EMBL" id="BMAR01000057">
    <property type="protein sequence ID" value="GFR52058.1"/>
    <property type="molecule type" value="Genomic_DNA"/>
</dbReference>
<evidence type="ECO:0000256" key="1">
    <source>
        <dbReference type="SAM" id="MobiDB-lite"/>
    </source>
</evidence>
<protein>
    <recommendedName>
        <fullName evidence="4">TraB family protein</fullName>
    </recommendedName>
</protein>
<organism evidence="2 3">
    <name type="scientific">Astrephomene gubernaculifera</name>
    <dbReference type="NCBI Taxonomy" id="47775"/>
    <lineage>
        <taxon>Eukaryota</taxon>
        <taxon>Viridiplantae</taxon>
        <taxon>Chlorophyta</taxon>
        <taxon>core chlorophytes</taxon>
        <taxon>Chlorophyceae</taxon>
        <taxon>CS clade</taxon>
        <taxon>Chlamydomonadales</taxon>
        <taxon>Astrephomenaceae</taxon>
        <taxon>Astrephomene</taxon>
    </lineage>
</organism>
<dbReference type="CDD" id="cd14726">
    <property type="entry name" value="TraB_PrgY-like"/>
    <property type="match status" value="1"/>
</dbReference>
<name>A0AAD3E464_9CHLO</name>
<reference evidence="2 3" key="1">
    <citation type="journal article" date="2021" name="Sci. Rep.">
        <title>Genome sequencing of the multicellular alga Astrephomene provides insights into convergent evolution of germ-soma differentiation.</title>
        <authorList>
            <person name="Yamashita S."/>
            <person name="Yamamoto K."/>
            <person name="Matsuzaki R."/>
            <person name="Suzuki S."/>
            <person name="Yamaguchi H."/>
            <person name="Hirooka S."/>
            <person name="Minakuchi Y."/>
            <person name="Miyagishima S."/>
            <person name="Kawachi M."/>
            <person name="Toyoda A."/>
            <person name="Nozaki H."/>
        </authorList>
    </citation>
    <scope>NUCLEOTIDE SEQUENCE [LARGE SCALE GENOMIC DNA]</scope>
    <source>
        <strain evidence="2 3">NIES-4017</strain>
    </source>
</reference>